<protein>
    <recommendedName>
        <fullName evidence="4">PEP-CTERM sorting domain-containing protein</fullName>
    </recommendedName>
</protein>
<organism evidence="2 3">
    <name type="scientific">Dokdonella soli</name>
    <dbReference type="NCBI Taxonomy" id="529810"/>
    <lineage>
        <taxon>Bacteria</taxon>
        <taxon>Pseudomonadati</taxon>
        <taxon>Pseudomonadota</taxon>
        <taxon>Gammaproteobacteria</taxon>
        <taxon>Lysobacterales</taxon>
        <taxon>Rhodanobacteraceae</taxon>
        <taxon>Dokdonella</taxon>
    </lineage>
</organism>
<evidence type="ECO:0008006" key="4">
    <source>
        <dbReference type="Google" id="ProtNLM"/>
    </source>
</evidence>
<comment type="caution">
    <text evidence="2">The sequence shown here is derived from an EMBL/GenBank/DDBJ whole genome shotgun (WGS) entry which is preliminary data.</text>
</comment>
<proteinExistence type="predicted"/>
<feature type="chain" id="PRO_5046333589" description="PEP-CTERM sorting domain-containing protein" evidence="1">
    <location>
        <begin position="29"/>
        <end position="283"/>
    </location>
</feature>
<evidence type="ECO:0000313" key="3">
    <source>
        <dbReference type="Proteomes" id="UP001501523"/>
    </source>
</evidence>
<accession>A0ABN1IC53</accession>
<keyword evidence="3" id="KW-1185">Reference proteome</keyword>
<gene>
    <name evidence="2" type="ORF">GCM10009105_04000</name>
</gene>
<name>A0ABN1IC53_9GAMM</name>
<reference evidence="2 3" key="1">
    <citation type="journal article" date="2019" name="Int. J. Syst. Evol. Microbiol.">
        <title>The Global Catalogue of Microorganisms (GCM) 10K type strain sequencing project: providing services to taxonomists for standard genome sequencing and annotation.</title>
        <authorList>
            <consortium name="The Broad Institute Genomics Platform"/>
            <consortium name="The Broad Institute Genome Sequencing Center for Infectious Disease"/>
            <person name="Wu L."/>
            <person name="Ma J."/>
        </authorList>
    </citation>
    <scope>NUCLEOTIDE SEQUENCE [LARGE SCALE GENOMIC DNA]</scope>
    <source>
        <strain evidence="2 3">JCM 15421</strain>
    </source>
</reference>
<dbReference type="EMBL" id="BAAAEU010000001">
    <property type="protein sequence ID" value="GAA0706067.1"/>
    <property type="molecule type" value="Genomic_DNA"/>
</dbReference>
<keyword evidence="1" id="KW-0732">Signal</keyword>
<evidence type="ECO:0000256" key="1">
    <source>
        <dbReference type="SAM" id="SignalP"/>
    </source>
</evidence>
<evidence type="ECO:0000313" key="2">
    <source>
        <dbReference type="EMBL" id="GAA0706067.1"/>
    </source>
</evidence>
<dbReference type="Proteomes" id="UP001501523">
    <property type="component" value="Unassembled WGS sequence"/>
</dbReference>
<feature type="signal peptide" evidence="1">
    <location>
        <begin position="1"/>
        <end position="28"/>
    </location>
</feature>
<sequence>MNKGRASFLSASFVAFLVAASLASTAHAADSAAGIYKGSYASYAPGGDYGAVTIVINDQGGTVCDFYSTPNGYGAITTGGSVTSTAPFLGLTCANSGLNNGGAWYATSNSPSVAGGSVSGTWTRVVGPITNSPTGSFEATYVSGLAAINPAAMAGSWFEPGVLGIFNFLPANAGLVVTYIGVNTVRATTTTGQPIGPALGSPLWLVSEVGPKTILPGTPVNLKMYSPAAPTADQPVPSGVTPWGSIAITFLDCHTAAATLSGPITSFVMNLQILAGVAGGPGC</sequence>